<dbReference type="RefSeq" id="WP_263247979.1">
    <property type="nucleotide sequence ID" value="NZ_BAABLT010000005.1"/>
</dbReference>
<reference evidence="2" key="1">
    <citation type="journal article" date="2019" name="Int. J. Syst. Evol. Microbiol.">
        <title>The Global Catalogue of Microorganisms (GCM) 10K type strain sequencing project: providing services to taxonomists for standard genome sequencing and annotation.</title>
        <authorList>
            <consortium name="The Broad Institute Genomics Platform"/>
            <consortium name="The Broad Institute Genome Sequencing Center for Infectious Disease"/>
            <person name="Wu L."/>
            <person name="Ma J."/>
        </authorList>
    </citation>
    <scope>NUCLEOTIDE SEQUENCE [LARGE SCALE GENOMIC DNA]</scope>
    <source>
        <strain evidence="2">CCUG 56401</strain>
    </source>
</reference>
<dbReference type="SUPFAM" id="SSF55909">
    <property type="entry name" value="Pentein"/>
    <property type="match status" value="1"/>
</dbReference>
<dbReference type="Gene3D" id="3.75.10.10">
    <property type="entry name" value="L-arginine/glycine Amidinotransferase, Chain A"/>
    <property type="match status" value="1"/>
</dbReference>
<dbReference type="EMBL" id="JBHTIW010000007">
    <property type="protein sequence ID" value="MFD0920418.1"/>
    <property type="molecule type" value="Genomic_DNA"/>
</dbReference>
<gene>
    <name evidence="1" type="ORF">ACFQ16_11760</name>
</gene>
<name>A0ABW3FRX5_9PSEU</name>
<evidence type="ECO:0000313" key="2">
    <source>
        <dbReference type="Proteomes" id="UP001597018"/>
    </source>
</evidence>
<keyword evidence="2" id="KW-1185">Reference proteome</keyword>
<proteinExistence type="predicted"/>
<dbReference type="PANTHER" id="PTHR47271:SF2">
    <property type="entry name" value="ARGININE DEIMINASE"/>
    <property type="match status" value="1"/>
</dbReference>
<dbReference type="Proteomes" id="UP001597018">
    <property type="component" value="Unassembled WGS sequence"/>
</dbReference>
<evidence type="ECO:0000313" key="1">
    <source>
        <dbReference type="EMBL" id="MFD0920418.1"/>
    </source>
</evidence>
<organism evidence="1 2">
    <name type="scientific">Saccharopolyspora rosea</name>
    <dbReference type="NCBI Taxonomy" id="524884"/>
    <lineage>
        <taxon>Bacteria</taxon>
        <taxon>Bacillati</taxon>
        <taxon>Actinomycetota</taxon>
        <taxon>Actinomycetes</taxon>
        <taxon>Pseudonocardiales</taxon>
        <taxon>Pseudonocardiaceae</taxon>
        <taxon>Saccharopolyspora</taxon>
    </lineage>
</organism>
<comment type="caution">
    <text evidence="1">The sequence shown here is derived from an EMBL/GenBank/DDBJ whole genome shotgun (WGS) entry which is preliminary data.</text>
</comment>
<protein>
    <submittedName>
        <fullName evidence="1">Dimethylarginine dimethylaminohydrolase family protein</fullName>
    </submittedName>
</protein>
<accession>A0ABW3FRX5</accession>
<sequence>MDLSKTQKFGVRSMSSELRRVLLRAPALTGDFAAADWREPDPDLLARQHERFAGLLADLGCEVEVAPAVDGLVDATYARDPALVTGRGAILFEMAKPIRRAEPELLGEAFEKAGVPILGRLTGDARADGGDFVWLDAETLLVGRSYRTNDEGIRQIAELVEPEGVRVTSVDVPHDQGPEHVLHLMSFLSPLAPDLAAVHLPLAPVRLVEELHARGVTIVPVDDAEYATMACNVLAVRPRVVVMVEGNPRTRAALEAHGCEVHTYAGSEISVKGDGGPTCLTAPLLRD</sequence>
<dbReference type="Pfam" id="PF19420">
    <property type="entry name" value="DDAH_eukar"/>
    <property type="match status" value="1"/>
</dbReference>
<dbReference type="PANTHER" id="PTHR47271">
    <property type="entry name" value="ARGININE DEIMINASE"/>
    <property type="match status" value="1"/>
</dbReference>